<evidence type="ECO:0000256" key="7">
    <source>
        <dbReference type="ARBA" id="ARBA00022723"/>
    </source>
</evidence>
<dbReference type="InterPro" id="IPR004036">
    <property type="entry name" value="Endonuclease-III-like_CS2"/>
</dbReference>
<evidence type="ECO:0000256" key="8">
    <source>
        <dbReference type="ARBA" id="ARBA00022763"/>
    </source>
</evidence>
<dbReference type="GO" id="GO:0046872">
    <property type="term" value="F:metal ion binding"/>
    <property type="evidence" value="ECO:0007669"/>
    <property type="project" value="UniProtKB-KW"/>
</dbReference>
<dbReference type="InterPro" id="IPR023170">
    <property type="entry name" value="HhH_base_excis_C"/>
</dbReference>
<evidence type="ECO:0000256" key="9">
    <source>
        <dbReference type="ARBA" id="ARBA00022801"/>
    </source>
</evidence>
<dbReference type="Pfam" id="PF10576">
    <property type="entry name" value="EndIII_4Fe-2S"/>
    <property type="match status" value="1"/>
</dbReference>
<dbReference type="Pfam" id="PF00730">
    <property type="entry name" value="HhH-GPD"/>
    <property type="match status" value="1"/>
</dbReference>
<dbReference type="EMBL" id="WBJZ01000009">
    <property type="protein sequence ID" value="KAB1657359.1"/>
    <property type="molecule type" value="Genomic_DNA"/>
</dbReference>
<keyword evidence="11" id="KW-0411">Iron-sulfur</keyword>
<evidence type="ECO:0000313" key="16">
    <source>
        <dbReference type="Proteomes" id="UP000467240"/>
    </source>
</evidence>
<dbReference type="SUPFAM" id="SSF48150">
    <property type="entry name" value="DNA-glycosylase"/>
    <property type="match status" value="1"/>
</dbReference>
<dbReference type="GO" id="GO:0051539">
    <property type="term" value="F:4 iron, 4 sulfur cluster binding"/>
    <property type="evidence" value="ECO:0007669"/>
    <property type="project" value="UniProtKB-KW"/>
</dbReference>
<keyword evidence="7" id="KW-0479">Metal-binding</keyword>
<gene>
    <name evidence="15" type="ORF">F8O01_08625</name>
</gene>
<dbReference type="EC" id="3.2.2.31" evidence="4"/>
<dbReference type="SMART" id="SM00478">
    <property type="entry name" value="ENDO3c"/>
    <property type="match status" value="1"/>
</dbReference>
<keyword evidence="16" id="KW-1185">Reference proteome</keyword>
<name>A0A7J5BUZ0_9MICO</name>
<evidence type="ECO:0000256" key="6">
    <source>
        <dbReference type="ARBA" id="ARBA00022485"/>
    </source>
</evidence>
<evidence type="ECO:0000256" key="4">
    <source>
        <dbReference type="ARBA" id="ARBA00012045"/>
    </source>
</evidence>
<protein>
    <recommendedName>
        <fullName evidence="5">Adenine DNA glycosylase</fullName>
        <ecNumber evidence="4">3.2.2.31</ecNumber>
    </recommendedName>
</protein>
<dbReference type="GO" id="GO:0035485">
    <property type="term" value="F:adenine/guanine mispair binding"/>
    <property type="evidence" value="ECO:0007669"/>
    <property type="project" value="TreeGrafter"/>
</dbReference>
<organism evidence="15 16">
    <name type="scientific">Pseudoclavibacter chungangensis</name>
    <dbReference type="NCBI Taxonomy" id="587635"/>
    <lineage>
        <taxon>Bacteria</taxon>
        <taxon>Bacillati</taxon>
        <taxon>Actinomycetota</taxon>
        <taxon>Actinomycetes</taxon>
        <taxon>Micrococcales</taxon>
        <taxon>Microbacteriaceae</taxon>
        <taxon>Pseudoclavibacter</taxon>
    </lineage>
</organism>
<evidence type="ECO:0000256" key="2">
    <source>
        <dbReference type="ARBA" id="ARBA00001966"/>
    </source>
</evidence>
<comment type="caution">
    <text evidence="15">The sequence shown here is derived from an EMBL/GenBank/DDBJ whole genome shotgun (WGS) entry which is preliminary data.</text>
</comment>
<evidence type="ECO:0000256" key="5">
    <source>
        <dbReference type="ARBA" id="ARBA00022023"/>
    </source>
</evidence>
<feature type="domain" description="HhH-GPD" evidence="14">
    <location>
        <begin position="1"/>
        <end position="160"/>
    </location>
</feature>
<dbReference type="Pfam" id="PF00633">
    <property type="entry name" value="HHH"/>
    <property type="match status" value="1"/>
</dbReference>
<dbReference type="PANTHER" id="PTHR42944">
    <property type="entry name" value="ADENINE DNA GLYCOSYLASE"/>
    <property type="match status" value="1"/>
</dbReference>
<dbReference type="InterPro" id="IPR000445">
    <property type="entry name" value="HhH_motif"/>
</dbReference>
<dbReference type="InterPro" id="IPR003651">
    <property type="entry name" value="Endonuclease3_FeS-loop_motif"/>
</dbReference>
<dbReference type="Proteomes" id="UP000467240">
    <property type="component" value="Unassembled WGS sequence"/>
</dbReference>
<evidence type="ECO:0000256" key="13">
    <source>
        <dbReference type="ARBA" id="ARBA00023295"/>
    </source>
</evidence>
<dbReference type="CDD" id="cd00056">
    <property type="entry name" value="ENDO3c"/>
    <property type="match status" value="1"/>
</dbReference>
<comment type="catalytic activity">
    <reaction evidence="1">
        <text>Hydrolyzes free adenine bases from 7,8-dihydro-8-oxoguanine:adenine mismatched double-stranded DNA, leaving an apurinic site.</text>
        <dbReference type="EC" id="3.2.2.31"/>
    </reaction>
</comment>
<comment type="cofactor">
    <cofactor evidence="2">
        <name>[4Fe-4S] cluster</name>
        <dbReference type="ChEBI" id="CHEBI:49883"/>
    </cofactor>
</comment>
<dbReference type="GO" id="GO:0006284">
    <property type="term" value="P:base-excision repair"/>
    <property type="evidence" value="ECO:0007669"/>
    <property type="project" value="InterPro"/>
</dbReference>
<dbReference type="InterPro" id="IPR003265">
    <property type="entry name" value="HhH-GPD_domain"/>
</dbReference>
<accession>A0A7J5BUZ0</accession>
<dbReference type="Gene3D" id="1.10.340.30">
    <property type="entry name" value="Hypothetical protein, domain 2"/>
    <property type="match status" value="1"/>
</dbReference>
<evidence type="ECO:0000256" key="3">
    <source>
        <dbReference type="ARBA" id="ARBA00008343"/>
    </source>
</evidence>
<dbReference type="GO" id="GO:0000701">
    <property type="term" value="F:purine-specific mismatch base pair DNA N-glycosylase activity"/>
    <property type="evidence" value="ECO:0007669"/>
    <property type="project" value="UniProtKB-EC"/>
</dbReference>
<dbReference type="AlphaFoldDB" id="A0A7J5BUZ0"/>
<keyword evidence="6" id="KW-0004">4Fe-4S</keyword>
<evidence type="ECO:0000256" key="12">
    <source>
        <dbReference type="ARBA" id="ARBA00023204"/>
    </source>
</evidence>
<dbReference type="InterPro" id="IPR044298">
    <property type="entry name" value="MIG/MutY"/>
</dbReference>
<dbReference type="InterPro" id="IPR011257">
    <property type="entry name" value="DNA_glycosylase"/>
</dbReference>
<dbReference type="PANTHER" id="PTHR42944:SF1">
    <property type="entry name" value="ADENINE DNA GLYCOSYLASE"/>
    <property type="match status" value="1"/>
</dbReference>
<dbReference type="SMART" id="SM00525">
    <property type="entry name" value="FES"/>
    <property type="match status" value="1"/>
</dbReference>
<sequence length="265" mass="28857">MLQQTQAARVIPRWEAFVERWPSPADLARAGDADVLRAWDRLGYPRRALWLRRCAVEIVEHHDGRVPATREDLLALPGIGPYTAAAVASFAFGVPEAVVDTNVRRVLARVEEGSEEPWAPNAARDLAAYRALVPAPPPDDATAVRRANRWNAAAMELGAIVCTARTPACERCPVAERCAWRRAGYPAGPTAGVPRRKQARYEGSDREMRGRILHELRATTTAVPLDALHDAVVRGGHDERFARALASLEADALVVVDDGAASLPS</sequence>
<evidence type="ECO:0000256" key="1">
    <source>
        <dbReference type="ARBA" id="ARBA00000843"/>
    </source>
</evidence>
<keyword evidence="13" id="KW-0326">Glycosidase</keyword>
<dbReference type="OrthoDB" id="9802365at2"/>
<evidence type="ECO:0000313" key="15">
    <source>
        <dbReference type="EMBL" id="KAB1657359.1"/>
    </source>
</evidence>
<reference evidence="15 16" key="1">
    <citation type="submission" date="2019-09" db="EMBL/GenBank/DDBJ databases">
        <title>Phylogeny of genus Pseudoclavibacter and closely related genus.</title>
        <authorList>
            <person name="Li Y."/>
        </authorList>
    </citation>
    <scope>NUCLEOTIDE SEQUENCE [LARGE SCALE GENOMIC DNA]</scope>
    <source>
        <strain evidence="15 16">DSM 23821</strain>
    </source>
</reference>
<dbReference type="GO" id="GO:0006298">
    <property type="term" value="P:mismatch repair"/>
    <property type="evidence" value="ECO:0007669"/>
    <property type="project" value="TreeGrafter"/>
</dbReference>
<keyword evidence="9" id="KW-0378">Hydrolase</keyword>
<evidence type="ECO:0000256" key="11">
    <source>
        <dbReference type="ARBA" id="ARBA00023014"/>
    </source>
</evidence>
<proteinExistence type="inferred from homology"/>
<keyword evidence="12" id="KW-0234">DNA repair</keyword>
<evidence type="ECO:0000256" key="10">
    <source>
        <dbReference type="ARBA" id="ARBA00023004"/>
    </source>
</evidence>
<dbReference type="GO" id="GO:0032357">
    <property type="term" value="F:oxidized purine DNA binding"/>
    <property type="evidence" value="ECO:0007669"/>
    <property type="project" value="TreeGrafter"/>
</dbReference>
<dbReference type="Gene3D" id="1.10.1670.10">
    <property type="entry name" value="Helix-hairpin-Helix base-excision DNA repair enzymes (C-terminal)"/>
    <property type="match status" value="1"/>
</dbReference>
<dbReference type="PROSITE" id="PS01155">
    <property type="entry name" value="ENDONUCLEASE_III_2"/>
    <property type="match status" value="1"/>
</dbReference>
<keyword evidence="8" id="KW-0227">DNA damage</keyword>
<comment type="similarity">
    <text evidence="3">Belongs to the Nth/MutY family.</text>
</comment>
<evidence type="ECO:0000259" key="14">
    <source>
        <dbReference type="SMART" id="SM00478"/>
    </source>
</evidence>
<keyword evidence="10" id="KW-0408">Iron</keyword>
<dbReference type="GO" id="GO:0034039">
    <property type="term" value="F:8-oxo-7,8-dihydroguanine DNA N-glycosylase activity"/>
    <property type="evidence" value="ECO:0007669"/>
    <property type="project" value="TreeGrafter"/>
</dbReference>